<evidence type="ECO:0000313" key="1">
    <source>
        <dbReference type="EMBL" id="KRN10795.1"/>
    </source>
</evidence>
<gene>
    <name evidence="1" type="ORF">FD00_GL002037</name>
</gene>
<dbReference type="EMBL" id="AYYH01000006">
    <property type="protein sequence ID" value="KRN10795.1"/>
    <property type="molecule type" value="Genomic_DNA"/>
</dbReference>
<protein>
    <submittedName>
        <fullName evidence="1">Uncharacterized protein</fullName>
    </submittedName>
</protein>
<name>A0A0R2E675_9LACO</name>
<dbReference type="AlphaFoldDB" id="A0A0R2E675"/>
<dbReference type="OrthoDB" id="9885579at2"/>
<dbReference type="RefSeq" id="WP_010078239.1">
    <property type="nucleotide sequence ID" value="NZ_AYYH01000006.1"/>
</dbReference>
<dbReference type="Proteomes" id="UP000050898">
    <property type="component" value="Unassembled WGS sequence"/>
</dbReference>
<accession>A0A0R2E675</accession>
<reference evidence="1 2" key="1">
    <citation type="journal article" date="2015" name="Genome Announc.">
        <title>Expanding the biotechnology potential of lactobacilli through comparative genomics of 213 strains and associated genera.</title>
        <authorList>
            <person name="Sun Z."/>
            <person name="Harris H.M."/>
            <person name="McCann A."/>
            <person name="Guo C."/>
            <person name="Argimon S."/>
            <person name="Zhang W."/>
            <person name="Yang X."/>
            <person name="Jeffery I.B."/>
            <person name="Cooney J.C."/>
            <person name="Kagawa T.F."/>
            <person name="Liu W."/>
            <person name="Song Y."/>
            <person name="Salvetti E."/>
            <person name="Wrobel A."/>
            <person name="Rasinkangas P."/>
            <person name="Parkhill J."/>
            <person name="Rea M.C."/>
            <person name="O'Sullivan O."/>
            <person name="Ritari J."/>
            <person name="Douillard F.P."/>
            <person name="Paul Ross R."/>
            <person name="Yang R."/>
            <person name="Briner A.E."/>
            <person name="Felis G.E."/>
            <person name="de Vos W.M."/>
            <person name="Barrangou R."/>
            <person name="Klaenhammer T.R."/>
            <person name="Caufield P.W."/>
            <person name="Cui Y."/>
            <person name="Zhang H."/>
            <person name="O'Toole P.W."/>
        </authorList>
    </citation>
    <scope>NUCLEOTIDE SEQUENCE [LARGE SCALE GENOMIC DNA]</scope>
    <source>
        <strain evidence="1 2">DSM 20444</strain>
    </source>
</reference>
<comment type="caution">
    <text evidence="1">The sequence shown here is derived from an EMBL/GenBank/DDBJ whole genome shotgun (WGS) entry which is preliminary data.</text>
</comment>
<proteinExistence type="predicted"/>
<dbReference type="PATRIC" id="fig|1046596.6.peg.2138"/>
<evidence type="ECO:0000313" key="2">
    <source>
        <dbReference type="Proteomes" id="UP000050898"/>
    </source>
</evidence>
<sequence>MYLLVEKTIHGVNGSYAELDSVGCWYVQKEKIPNGTDGQTMYKIDLSRHNLKDLSDDTPVYSGVNDYEEFTGTPEYEDKQSLMEKVKEFLVRNNLEVNEYNVYLFAELALVVCNVQDIEKFIDNGLKLQ</sequence>
<keyword evidence="2" id="KW-1185">Reference proteome</keyword>
<organism evidence="1 2">
    <name type="scientific">Liquorilactobacillus mali KCTC 3596 = DSM 20444</name>
    <dbReference type="NCBI Taxonomy" id="1046596"/>
    <lineage>
        <taxon>Bacteria</taxon>
        <taxon>Bacillati</taxon>
        <taxon>Bacillota</taxon>
        <taxon>Bacilli</taxon>
        <taxon>Lactobacillales</taxon>
        <taxon>Lactobacillaceae</taxon>
        <taxon>Liquorilactobacillus</taxon>
    </lineage>
</organism>